<dbReference type="Proteomes" id="UP000324222">
    <property type="component" value="Unassembled WGS sequence"/>
</dbReference>
<proteinExistence type="predicted"/>
<keyword evidence="2" id="KW-1185">Reference proteome</keyword>
<dbReference type="AlphaFoldDB" id="A0A5B7G869"/>
<evidence type="ECO:0000313" key="2">
    <source>
        <dbReference type="Proteomes" id="UP000324222"/>
    </source>
</evidence>
<protein>
    <submittedName>
        <fullName evidence="1">Uncharacterized protein</fullName>
    </submittedName>
</protein>
<reference evidence="1 2" key="1">
    <citation type="submission" date="2019-05" db="EMBL/GenBank/DDBJ databases">
        <title>Another draft genome of Portunus trituberculatus and its Hox gene families provides insights of decapod evolution.</title>
        <authorList>
            <person name="Jeong J.-H."/>
            <person name="Song I."/>
            <person name="Kim S."/>
            <person name="Choi T."/>
            <person name="Kim D."/>
            <person name="Ryu S."/>
            <person name="Kim W."/>
        </authorList>
    </citation>
    <scope>NUCLEOTIDE SEQUENCE [LARGE SCALE GENOMIC DNA]</scope>
    <source>
        <tissue evidence="1">Muscle</tissue>
    </source>
</reference>
<comment type="caution">
    <text evidence="1">The sequence shown here is derived from an EMBL/GenBank/DDBJ whole genome shotgun (WGS) entry which is preliminary data.</text>
</comment>
<name>A0A5B7G869_PORTR</name>
<sequence length="114" mass="12125">MQVSSERGMAQAEVGNGAAVVQWNHARFGVQGVSKRTGSNPVQGPSVGWSSSFGETVSYRWGKPVSSLLSIPLACVPKHCSIVSTELQIPGAESKKQIVVYFGTNNLHTNLPLT</sequence>
<evidence type="ECO:0000313" key="1">
    <source>
        <dbReference type="EMBL" id="MPC53318.1"/>
    </source>
</evidence>
<dbReference type="EMBL" id="VSRR010011536">
    <property type="protein sequence ID" value="MPC53318.1"/>
    <property type="molecule type" value="Genomic_DNA"/>
</dbReference>
<organism evidence="1 2">
    <name type="scientific">Portunus trituberculatus</name>
    <name type="common">Swimming crab</name>
    <name type="synonym">Neptunus trituberculatus</name>
    <dbReference type="NCBI Taxonomy" id="210409"/>
    <lineage>
        <taxon>Eukaryota</taxon>
        <taxon>Metazoa</taxon>
        <taxon>Ecdysozoa</taxon>
        <taxon>Arthropoda</taxon>
        <taxon>Crustacea</taxon>
        <taxon>Multicrustacea</taxon>
        <taxon>Malacostraca</taxon>
        <taxon>Eumalacostraca</taxon>
        <taxon>Eucarida</taxon>
        <taxon>Decapoda</taxon>
        <taxon>Pleocyemata</taxon>
        <taxon>Brachyura</taxon>
        <taxon>Eubrachyura</taxon>
        <taxon>Portunoidea</taxon>
        <taxon>Portunidae</taxon>
        <taxon>Portuninae</taxon>
        <taxon>Portunus</taxon>
    </lineage>
</organism>
<gene>
    <name evidence="1" type="ORF">E2C01_047207</name>
</gene>
<accession>A0A5B7G869</accession>